<keyword evidence="5" id="KW-1185">Reference proteome</keyword>
<protein>
    <recommendedName>
        <fullName evidence="3">Probable chemoreceptor glutamine deamidase CheD</fullName>
        <ecNumber evidence="3">3.5.1.44</ecNumber>
    </recommendedName>
</protein>
<dbReference type="SUPFAM" id="SSF64438">
    <property type="entry name" value="CNF1/YfiH-like putative cysteine hydrolases"/>
    <property type="match status" value="1"/>
</dbReference>
<gene>
    <name evidence="3 4" type="primary">cheD</name>
    <name evidence="4" type="ORF">MACH08_18020</name>
</gene>
<evidence type="ECO:0000256" key="1">
    <source>
        <dbReference type="ARBA" id="ARBA00022500"/>
    </source>
</evidence>
<comment type="function">
    <text evidence="3">Probably deamidates glutamine residues to glutamate on methyl-accepting chemotaxis receptors (MCPs), playing an important role in chemotaxis.</text>
</comment>
<evidence type="ECO:0000313" key="5">
    <source>
        <dbReference type="Proteomes" id="UP001275436"/>
    </source>
</evidence>
<reference evidence="4 5" key="1">
    <citation type="submission" date="2023-02" db="EMBL/GenBank/DDBJ databases">
        <title>Oceanobacillus kimchii IFOP_LL358 isolated form Alexandrium catenella lab strain.</title>
        <authorList>
            <person name="Gajardo G."/>
            <person name="Ueki S."/>
            <person name="Maruyama F."/>
        </authorList>
    </citation>
    <scope>NUCLEOTIDE SEQUENCE [LARGE SCALE GENOMIC DNA]</scope>
    <source>
        <strain evidence="4 5">IFOP_LL358</strain>
    </source>
</reference>
<dbReference type="EMBL" id="BSKO01000001">
    <property type="protein sequence ID" value="GLO66018.1"/>
    <property type="molecule type" value="Genomic_DNA"/>
</dbReference>
<dbReference type="CDD" id="cd16352">
    <property type="entry name" value="CheD"/>
    <property type="match status" value="1"/>
</dbReference>
<dbReference type="Gene3D" id="3.30.1330.200">
    <property type="match status" value="1"/>
</dbReference>
<name>A0ABQ5TGM4_9BACI</name>
<dbReference type="PANTHER" id="PTHR35147:SF1">
    <property type="entry name" value="CHEMORECEPTOR GLUTAMINE DEAMIDASE CHED-RELATED"/>
    <property type="match status" value="1"/>
</dbReference>
<evidence type="ECO:0000256" key="3">
    <source>
        <dbReference type="HAMAP-Rule" id="MF_01440"/>
    </source>
</evidence>
<proteinExistence type="inferred from homology"/>
<sequence length="166" mass="18141">MTSVETTVVKVGIADLKIIQFPQLIRTSGLGSCVGTVIYDEKKEIAGLSHVLLPNSQQGKQTNTNPYKYADTAIPYLYQELIKRGAEESSLKAKLAGGAQMFQLRTGTDMMRIGPRNVESVEQALTELGVPIVSKDVGGNVGRTIEFDPRSKLLAVRKINQESMMI</sequence>
<dbReference type="InterPro" id="IPR011324">
    <property type="entry name" value="Cytotoxic_necrot_fac-like_cat"/>
</dbReference>
<keyword evidence="1 3" id="KW-0145">Chemotaxis</keyword>
<dbReference type="EC" id="3.5.1.44" evidence="3"/>
<comment type="caution">
    <text evidence="4">The sequence shown here is derived from an EMBL/GenBank/DDBJ whole genome shotgun (WGS) entry which is preliminary data.</text>
</comment>
<dbReference type="PANTHER" id="PTHR35147">
    <property type="entry name" value="CHEMORECEPTOR GLUTAMINE DEAMIDASE CHED-RELATED"/>
    <property type="match status" value="1"/>
</dbReference>
<organism evidence="4 5">
    <name type="scientific">Oceanobacillus kimchii</name>
    <dbReference type="NCBI Taxonomy" id="746691"/>
    <lineage>
        <taxon>Bacteria</taxon>
        <taxon>Bacillati</taxon>
        <taxon>Bacillota</taxon>
        <taxon>Bacilli</taxon>
        <taxon>Bacillales</taxon>
        <taxon>Bacillaceae</taxon>
        <taxon>Oceanobacillus</taxon>
    </lineage>
</organism>
<dbReference type="RefSeq" id="WP_069685969.1">
    <property type="nucleotide sequence ID" value="NZ_BSKO01000001.1"/>
</dbReference>
<dbReference type="HAMAP" id="MF_01440">
    <property type="entry name" value="CheD"/>
    <property type="match status" value="1"/>
</dbReference>
<dbReference type="Pfam" id="PF03975">
    <property type="entry name" value="CheD"/>
    <property type="match status" value="1"/>
</dbReference>
<dbReference type="InterPro" id="IPR038592">
    <property type="entry name" value="CheD-like_sf"/>
</dbReference>
<dbReference type="InterPro" id="IPR005659">
    <property type="entry name" value="Chemorcpt_Glu_NH3ase_CheD"/>
</dbReference>
<evidence type="ECO:0000256" key="2">
    <source>
        <dbReference type="ARBA" id="ARBA00022801"/>
    </source>
</evidence>
<comment type="catalytic activity">
    <reaction evidence="3">
        <text>L-glutaminyl-[protein] + H2O = L-glutamyl-[protein] + NH4(+)</text>
        <dbReference type="Rhea" id="RHEA:16441"/>
        <dbReference type="Rhea" id="RHEA-COMP:10207"/>
        <dbReference type="Rhea" id="RHEA-COMP:10208"/>
        <dbReference type="ChEBI" id="CHEBI:15377"/>
        <dbReference type="ChEBI" id="CHEBI:28938"/>
        <dbReference type="ChEBI" id="CHEBI:29973"/>
        <dbReference type="ChEBI" id="CHEBI:30011"/>
        <dbReference type="EC" id="3.5.1.44"/>
    </reaction>
</comment>
<keyword evidence="2 3" id="KW-0378">Hydrolase</keyword>
<comment type="similarity">
    <text evidence="3">Belongs to the CheD family.</text>
</comment>
<evidence type="ECO:0000313" key="4">
    <source>
        <dbReference type="EMBL" id="GLO66018.1"/>
    </source>
</evidence>
<dbReference type="Proteomes" id="UP001275436">
    <property type="component" value="Unassembled WGS sequence"/>
</dbReference>
<accession>A0ABQ5TGM4</accession>